<name>A0AA51RTZ9_9GAMM</name>
<evidence type="ECO:0000256" key="1">
    <source>
        <dbReference type="ARBA" id="ARBA00005254"/>
    </source>
</evidence>
<dbReference type="CDD" id="cd06558">
    <property type="entry name" value="crotonase-like"/>
    <property type="match status" value="1"/>
</dbReference>
<dbReference type="Gene3D" id="3.90.226.10">
    <property type="entry name" value="2-enoyl-CoA Hydratase, Chain A, domain 1"/>
    <property type="match status" value="1"/>
</dbReference>
<accession>A0AA51RTZ9</accession>
<dbReference type="NCBIfam" id="NF005699">
    <property type="entry name" value="PRK07509.1"/>
    <property type="match status" value="1"/>
</dbReference>
<protein>
    <submittedName>
        <fullName evidence="2">Crotonase/enoyl-CoA hydratase family protein</fullName>
    </submittedName>
</protein>
<evidence type="ECO:0000313" key="3">
    <source>
        <dbReference type="Proteomes" id="UP001239782"/>
    </source>
</evidence>
<dbReference type="RefSeq" id="WP_309202774.1">
    <property type="nucleotide sequence ID" value="NZ_CP133548.1"/>
</dbReference>
<proteinExistence type="inferred from homology"/>
<reference evidence="2 3" key="1">
    <citation type="submission" date="2023-08" db="EMBL/GenBank/DDBJ databases">
        <title>Pleionea litopenaei sp. nov., isolated from stomach of juvenile Litopenaeus vannamei.</title>
        <authorList>
            <person name="Rho A.M."/>
            <person name="Hwang C.Y."/>
        </authorList>
    </citation>
    <scope>NUCLEOTIDE SEQUENCE [LARGE SCALE GENOMIC DNA]</scope>
    <source>
        <strain evidence="2 3">HL-JVS1</strain>
    </source>
</reference>
<dbReference type="SUPFAM" id="SSF52096">
    <property type="entry name" value="ClpP/crotonase"/>
    <property type="match status" value="1"/>
</dbReference>
<dbReference type="PANTHER" id="PTHR43149">
    <property type="entry name" value="ENOYL-COA HYDRATASE"/>
    <property type="match status" value="1"/>
</dbReference>
<dbReference type="InterPro" id="IPR029045">
    <property type="entry name" value="ClpP/crotonase-like_dom_sf"/>
</dbReference>
<dbReference type="InterPro" id="IPR045002">
    <property type="entry name" value="Ech1-like"/>
</dbReference>
<gene>
    <name evidence="2" type="ORF">Q9312_01605</name>
</gene>
<evidence type="ECO:0000313" key="2">
    <source>
        <dbReference type="EMBL" id="WMS87633.1"/>
    </source>
</evidence>
<organism evidence="2 3">
    <name type="scientific">Pleionea litopenaei</name>
    <dbReference type="NCBI Taxonomy" id="3070815"/>
    <lineage>
        <taxon>Bacteria</taxon>
        <taxon>Pseudomonadati</taxon>
        <taxon>Pseudomonadota</taxon>
        <taxon>Gammaproteobacteria</taxon>
        <taxon>Oceanospirillales</taxon>
        <taxon>Pleioneaceae</taxon>
        <taxon>Pleionea</taxon>
    </lineage>
</organism>
<dbReference type="InterPro" id="IPR001753">
    <property type="entry name" value="Enoyl-CoA_hydra/iso"/>
</dbReference>
<dbReference type="GO" id="GO:0016853">
    <property type="term" value="F:isomerase activity"/>
    <property type="evidence" value="ECO:0007669"/>
    <property type="project" value="InterPro"/>
</dbReference>
<dbReference type="Proteomes" id="UP001239782">
    <property type="component" value="Chromosome"/>
</dbReference>
<dbReference type="EMBL" id="CP133548">
    <property type="protein sequence ID" value="WMS87633.1"/>
    <property type="molecule type" value="Genomic_DNA"/>
</dbReference>
<dbReference type="Pfam" id="PF00378">
    <property type="entry name" value="ECH_1"/>
    <property type="match status" value="1"/>
</dbReference>
<dbReference type="PANTHER" id="PTHR43149:SF1">
    <property type="entry name" value="DELTA(3,5)-DELTA(2,4)-DIENOYL-COA ISOMERASE, MITOCHONDRIAL"/>
    <property type="match status" value="1"/>
</dbReference>
<comment type="similarity">
    <text evidence="1">Belongs to the enoyl-CoA hydratase/isomerase family.</text>
</comment>
<dbReference type="AlphaFoldDB" id="A0AA51RTZ9"/>
<keyword evidence="3" id="KW-1185">Reference proteome</keyword>
<sequence length="266" mass="29555">MNPQTDKRVSLNIKNNIAYVELLRPEKHNALDMAMFKQIVDVQKQIKRQPSVRVVIVSGQGESFCSGLDVKSVLSNPVSGLKLLFKWLPGNVNLAQKVSVGWRRLKVPVIMVLHGKCWGGGMQIALGGDFRIAAPQTSLSIMEAKWGLIPDMGGTLALRECMSADQAKRLAMTANVIEATEAQAIGLISQVAEQPQDAANLLAEQLINRSPDVVNKIKSFYSPLSYWQERRLLSQETMGQIKILMGKNQRIAVVRETKKVDKPYFD</sequence>
<dbReference type="KEGG" id="plei:Q9312_01605"/>